<evidence type="ECO:0000313" key="8">
    <source>
        <dbReference type="EMBL" id="HIW83573.1"/>
    </source>
</evidence>
<evidence type="ECO:0000256" key="3">
    <source>
        <dbReference type="ARBA" id="ARBA00022692"/>
    </source>
</evidence>
<dbReference type="PANTHER" id="PTHR35007">
    <property type="entry name" value="INTEGRAL MEMBRANE PROTEIN-RELATED"/>
    <property type="match status" value="1"/>
</dbReference>
<name>A0A9D1RAL9_9FIRM</name>
<dbReference type="InterPro" id="IPR042094">
    <property type="entry name" value="T2SS_GspF_sf"/>
</dbReference>
<evidence type="ECO:0000256" key="2">
    <source>
        <dbReference type="ARBA" id="ARBA00022475"/>
    </source>
</evidence>
<keyword evidence="3 6" id="KW-0812">Transmembrane</keyword>
<keyword evidence="5 6" id="KW-0472">Membrane</keyword>
<evidence type="ECO:0000256" key="1">
    <source>
        <dbReference type="ARBA" id="ARBA00004651"/>
    </source>
</evidence>
<evidence type="ECO:0000256" key="4">
    <source>
        <dbReference type="ARBA" id="ARBA00022989"/>
    </source>
</evidence>
<reference evidence="8" key="2">
    <citation type="submission" date="2021-04" db="EMBL/GenBank/DDBJ databases">
        <authorList>
            <person name="Gilroy R."/>
        </authorList>
    </citation>
    <scope>NUCLEOTIDE SEQUENCE</scope>
    <source>
        <strain evidence="8">ChiSxjej1B13-11762</strain>
    </source>
</reference>
<accession>A0A9D1RAL9</accession>
<gene>
    <name evidence="8" type="ORF">H9873_04540</name>
</gene>
<dbReference type="EMBL" id="DXGF01000085">
    <property type="protein sequence ID" value="HIW83573.1"/>
    <property type="molecule type" value="Genomic_DNA"/>
</dbReference>
<proteinExistence type="predicted"/>
<feature type="transmembrane region" description="Helical" evidence="6">
    <location>
        <begin position="41"/>
        <end position="57"/>
    </location>
</feature>
<dbReference type="PANTHER" id="PTHR35007:SF1">
    <property type="entry name" value="PILUS ASSEMBLY PROTEIN"/>
    <property type="match status" value="1"/>
</dbReference>
<reference evidence="8" key="1">
    <citation type="journal article" date="2021" name="PeerJ">
        <title>Extensive microbial diversity within the chicken gut microbiome revealed by metagenomics and culture.</title>
        <authorList>
            <person name="Gilroy R."/>
            <person name="Ravi A."/>
            <person name="Getino M."/>
            <person name="Pursley I."/>
            <person name="Horton D.L."/>
            <person name="Alikhan N.F."/>
            <person name="Baker D."/>
            <person name="Gharbi K."/>
            <person name="Hall N."/>
            <person name="Watson M."/>
            <person name="Adriaenssens E.M."/>
            <person name="Foster-Nyarko E."/>
            <person name="Jarju S."/>
            <person name="Secka A."/>
            <person name="Antonio M."/>
            <person name="Oren A."/>
            <person name="Chaudhuri R.R."/>
            <person name="La Ragione R."/>
            <person name="Hildebrand F."/>
            <person name="Pallen M.J."/>
        </authorList>
    </citation>
    <scope>NUCLEOTIDE SEQUENCE</scope>
    <source>
        <strain evidence="8">ChiSxjej1B13-11762</strain>
    </source>
</reference>
<dbReference type="Pfam" id="PF00482">
    <property type="entry name" value="T2SSF"/>
    <property type="match status" value="1"/>
</dbReference>
<dbReference type="AlphaFoldDB" id="A0A9D1RAL9"/>
<feature type="transmembrane region" description="Helical" evidence="6">
    <location>
        <begin position="199"/>
        <end position="217"/>
    </location>
</feature>
<sequence length="251" mass="28721">MGWPTQRSYWQQAVKKRERLLALIRAGGFVLLTAWLYYRSFGAAVFLLPLLIWKYRLREEEYMRRKKSEFLLQFKEMIQDMASALNSGYSVENALRETQKEMKLLYSPNAVISKELERMVRQMRLQMPIEQVLEEFAGRVELEDVRNFAAVFSAAKRSGGDMIGIIQDTVGQIGDKIEVHREIDTILAAKKYEFKVMSAIPYGIILYLILSFPEFTACLYGNIAGIGVMTVCLMVYTGACVIGAKLVDIEV</sequence>
<protein>
    <submittedName>
        <fullName evidence="8">Type II secretion system F family protein</fullName>
    </submittedName>
</protein>
<comment type="caution">
    <text evidence="8">The sequence shown here is derived from an EMBL/GenBank/DDBJ whole genome shotgun (WGS) entry which is preliminary data.</text>
</comment>
<dbReference type="InterPro" id="IPR018076">
    <property type="entry name" value="T2SS_GspF_dom"/>
</dbReference>
<comment type="subcellular location">
    <subcellularLocation>
        <location evidence="1">Cell membrane</location>
        <topology evidence="1">Multi-pass membrane protein</topology>
    </subcellularLocation>
</comment>
<evidence type="ECO:0000259" key="7">
    <source>
        <dbReference type="Pfam" id="PF00482"/>
    </source>
</evidence>
<feature type="transmembrane region" description="Helical" evidence="6">
    <location>
        <begin position="223"/>
        <end position="247"/>
    </location>
</feature>
<keyword evidence="4 6" id="KW-1133">Transmembrane helix</keyword>
<evidence type="ECO:0000256" key="6">
    <source>
        <dbReference type="SAM" id="Phobius"/>
    </source>
</evidence>
<evidence type="ECO:0000313" key="9">
    <source>
        <dbReference type="Proteomes" id="UP000824263"/>
    </source>
</evidence>
<dbReference type="Gene3D" id="1.20.81.30">
    <property type="entry name" value="Type II secretion system (T2SS), domain F"/>
    <property type="match status" value="1"/>
</dbReference>
<dbReference type="Proteomes" id="UP000824263">
    <property type="component" value="Unassembled WGS sequence"/>
</dbReference>
<feature type="domain" description="Type II secretion system protein GspF" evidence="7">
    <location>
        <begin position="78"/>
        <end position="209"/>
    </location>
</feature>
<keyword evidence="2" id="KW-1003">Cell membrane</keyword>
<organism evidence="8 9">
    <name type="scientific">Candidatus Dorea gallistercoris</name>
    <dbReference type="NCBI Taxonomy" id="2838542"/>
    <lineage>
        <taxon>Bacteria</taxon>
        <taxon>Bacillati</taxon>
        <taxon>Bacillota</taxon>
        <taxon>Clostridia</taxon>
        <taxon>Lachnospirales</taxon>
        <taxon>Lachnospiraceae</taxon>
        <taxon>Dorea</taxon>
    </lineage>
</organism>
<dbReference type="GO" id="GO:0005886">
    <property type="term" value="C:plasma membrane"/>
    <property type="evidence" value="ECO:0007669"/>
    <property type="project" value="UniProtKB-SubCell"/>
</dbReference>
<evidence type="ECO:0000256" key="5">
    <source>
        <dbReference type="ARBA" id="ARBA00023136"/>
    </source>
</evidence>